<reference evidence="1" key="1">
    <citation type="submission" date="2014-05" db="EMBL/GenBank/DDBJ databases">
        <authorList>
            <person name="Chronopoulou M."/>
        </authorList>
    </citation>
    <scope>NUCLEOTIDE SEQUENCE</scope>
    <source>
        <tissue evidence="1">Whole organism</tissue>
    </source>
</reference>
<name>A0A0K2T306_LEPSM</name>
<protein>
    <submittedName>
        <fullName evidence="1">Uncharacterized protein</fullName>
    </submittedName>
</protein>
<proteinExistence type="predicted"/>
<sequence length="55" mass="5963">LGDEAIGLPTASPLNNQSLQSQAVNNQASEGFFLSLLRRIFDLARRFSLSTGLRA</sequence>
<organism evidence="1">
    <name type="scientific">Lepeophtheirus salmonis</name>
    <name type="common">Salmon louse</name>
    <name type="synonym">Caligus salmonis</name>
    <dbReference type="NCBI Taxonomy" id="72036"/>
    <lineage>
        <taxon>Eukaryota</taxon>
        <taxon>Metazoa</taxon>
        <taxon>Ecdysozoa</taxon>
        <taxon>Arthropoda</taxon>
        <taxon>Crustacea</taxon>
        <taxon>Multicrustacea</taxon>
        <taxon>Hexanauplia</taxon>
        <taxon>Copepoda</taxon>
        <taxon>Siphonostomatoida</taxon>
        <taxon>Caligidae</taxon>
        <taxon>Lepeophtheirus</taxon>
    </lineage>
</organism>
<dbReference type="EMBL" id="HACA01002465">
    <property type="protein sequence ID" value="CDW19826.1"/>
    <property type="molecule type" value="Transcribed_RNA"/>
</dbReference>
<dbReference type="AlphaFoldDB" id="A0A0K2T306"/>
<feature type="non-terminal residue" evidence="1">
    <location>
        <position position="1"/>
    </location>
</feature>
<accession>A0A0K2T306</accession>
<evidence type="ECO:0000313" key="1">
    <source>
        <dbReference type="EMBL" id="CDW19826.1"/>
    </source>
</evidence>